<organism evidence="1 2">
    <name type="scientific">Dissostichus mawsoni</name>
    <name type="common">Antarctic cod</name>
    <dbReference type="NCBI Taxonomy" id="36200"/>
    <lineage>
        <taxon>Eukaryota</taxon>
        <taxon>Metazoa</taxon>
        <taxon>Chordata</taxon>
        <taxon>Craniata</taxon>
        <taxon>Vertebrata</taxon>
        <taxon>Euteleostomi</taxon>
        <taxon>Actinopterygii</taxon>
        <taxon>Neopterygii</taxon>
        <taxon>Teleostei</taxon>
        <taxon>Neoteleostei</taxon>
        <taxon>Acanthomorphata</taxon>
        <taxon>Eupercaria</taxon>
        <taxon>Perciformes</taxon>
        <taxon>Notothenioidei</taxon>
        <taxon>Nototheniidae</taxon>
        <taxon>Dissostichus</taxon>
    </lineage>
</organism>
<dbReference type="EMBL" id="JAAKFY010000007">
    <property type="protein sequence ID" value="KAF3855337.1"/>
    <property type="molecule type" value="Genomic_DNA"/>
</dbReference>
<sequence length="227" mass="23949">MAMSSQEAPYSIARQASLIISPAPCILSVSLWLRIFTMPSVSLLVFARLLAAKGNFPTFLAHPGHLGVGVDDGGDAVVVDVHGSARHALHADYALSPGEALSERPSADTHQQHVAGQGLVLPSSCCLHSETHTGSQHGCCLHSETHTGILEGLRLHIDPHASNVARNSTAVTLEPRRCHTDPAGRECNKEMLTSSTPMTPAPITIISSGTLFRDNAPVDDTTVSSSI</sequence>
<keyword evidence="2" id="KW-1185">Reference proteome</keyword>
<accession>A0A7J5Z3H9</accession>
<dbReference type="AlphaFoldDB" id="A0A7J5Z3H9"/>
<protein>
    <submittedName>
        <fullName evidence="1">Uncharacterized protein</fullName>
    </submittedName>
</protein>
<comment type="caution">
    <text evidence="1">The sequence shown here is derived from an EMBL/GenBank/DDBJ whole genome shotgun (WGS) entry which is preliminary data.</text>
</comment>
<proteinExistence type="predicted"/>
<evidence type="ECO:0000313" key="2">
    <source>
        <dbReference type="Proteomes" id="UP000518266"/>
    </source>
</evidence>
<gene>
    <name evidence="1" type="ORF">F7725_023392</name>
</gene>
<reference evidence="1 2" key="1">
    <citation type="submission" date="2020-03" db="EMBL/GenBank/DDBJ databases">
        <title>Dissostichus mawsoni Genome sequencing and assembly.</title>
        <authorList>
            <person name="Park H."/>
        </authorList>
    </citation>
    <scope>NUCLEOTIDE SEQUENCE [LARGE SCALE GENOMIC DNA]</scope>
    <source>
        <strain evidence="1">DM0001</strain>
        <tissue evidence="1">Muscle</tissue>
    </source>
</reference>
<evidence type="ECO:0000313" key="1">
    <source>
        <dbReference type="EMBL" id="KAF3855337.1"/>
    </source>
</evidence>
<name>A0A7J5Z3H9_DISMA</name>
<dbReference type="Proteomes" id="UP000518266">
    <property type="component" value="Unassembled WGS sequence"/>
</dbReference>